<name>A0ABQ8S2Y4_PERAM</name>
<evidence type="ECO:0000259" key="1">
    <source>
        <dbReference type="PROSITE" id="PS52004"/>
    </source>
</evidence>
<dbReference type="SMART" id="SM00827">
    <property type="entry name" value="PKS_AT"/>
    <property type="match status" value="1"/>
</dbReference>
<dbReference type="Gene3D" id="3.40.47.10">
    <property type="match status" value="2"/>
</dbReference>
<dbReference type="InterPro" id="IPR016036">
    <property type="entry name" value="Malonyl_transacylase_ACP-bd"/>
</dbReference>
<dbReference type="SUPFAM" id="SSF52151">
    <property type="entry name" value="FabD/lysophospholipase-like"/>
    <property type="match status" value="1"/>
</dbReference>
<evidence type="ECO:0000313" key="2">
    <source>
        <dbReference type="EMBL" id="KAJ4428210.1"/>
    </source>
</evidence>
<dbReference type="InterPro" id="IPR014031">
    <property type="entry name" value="Ketoacyl_synth_C"/>
</dbReference>
<dbReference type="InterPro" id="IPR014030">
    <property type="entry name" value="Ketoacyl_synth_N"/>
</dbReference>
<dbReference type="Gene3D" id="3.10.129.110">
    <property type="entry name" value="Polyketide synthase dehydratase"/>
    <property type="match status" value="1"/>
</dbReference>
<dbReference type="SUPFAM" id="SSF55048">
    <property type="entry name" value="Probable ACP-binding domain of malonyl-CoA ACP transacylase"/>
    <property type="match status" value="1"/>
</dbReference>
<dbReference type="PROSITE" id="PS52004">
    <property type="entry name" value="KS3_2"/>
    <property type="match status" value="1"/>
</dbReference>
<dbReference type="Pfam" id="PF00698">
    <property type="entry name" value="Acyl_transf_1"/>
    <property type="match status" value="1"/>
</dbReference>
<dbReference type="Gene3D" id="3.30.70.3290">
    <property type="match status" value="1"/>
</dbReference>
<dbReference type="InterPro" id="IPR042104">
    <property type="entry name" value="PKS_dehydratase_sf"/>
</dbReference>
<gene>
    <name evidence="2" type="ORF">ANN_24225</name>
</gene>
<dbReference type="InterPro" id="IPR001227">
    <property type="entry name" value="Ac_transferase_dom_sf"/>
</dbReference>
<sequence>LLEKMGAPTFVGQVSNKNKFDAGFFGVNPKHCASTDPYVRILLEKVFEAIVDAGFNPSELRGTNTAVYTGSNISESENTYIYVPEKNNLAVMGNSRAMVSNRISYWLNVHGTSISIVSTETSGFEALSAACNEMKQGRCDAAVVGAVNLVMHPEVSYHYNELGVLSKDGKCRPFDAQERVLEVAVNSYTVLNKTVVKTQLVVLYGRPDFRNIDEAVQLLQYIASNNSQDPFCDVTKIGAMAGLCEGGNEPLGSLKATDGYARSDGVVVLFLQRARDAKRIYATVVHSEVDGCGDRDVRYTVPFGAPLKTLMERFYSECGIDPADINYLEAEGCGIKMADVEEMRAVDAVLLKRRRTPLLVGSVKSNMGHSNAAANLCSVAKVLIAMQTGMIPPTLHYHTPAVEITALTQGRAKVVTESTPWHGGLVALNSMGMTGTYAHTLLRSYSREKSESTSDSLPRLILLSSRTEQGVREILRKLESMPVDAEMARLLHDVYSTNIAKHLYRCYTVLPSAAKKPVHDLQHYDQSSRPVWFVFSGMGSQWPGMGRELMRLPVCATTIDKCHDILKHKGLDLKHIITTDDPHVFDSILHCFVGIAAVQLALVDLLNALGITADGFLGHSVGELGCAYADSCFTQEQMILAAYHRGRASFDATLIEGCMAAVGIGHTQLQEILPSDLDIACHNSSDNCTISGPAESVKRFVDHLQHNKIFARSINVANIAYHSRYIKPAAPLLLEALQKLIPEPKPRSSRWICTSVPEESWDSPLARYCSAEYHTNNLLNSVLFEEASRHIPKNAITIEVAPYGLLQAILHRSLGPDCTHIALTRRAHPQGLHFLLSAIGKMYLVGLLPQVRCLYPAVQLPVSRGTPSISPFVRWDHTDSWYTVGELDISELISGEQQVSVSLNQEEYRAYAGHVINGHILFPAFAFLKMVWDTVASLKKTVPSRLPVVFEDVYFLHQLYIEERGKDNV</sequence>
<organism evidence="2 3">
    <name type="scientific">Periplaneta americana</name>
    <name type="common">American cockroach</name>
    <name type="synonym">Blatta americana</name>
    <dbReference type="NCBI Taxonomy" id="6978"/>
    <lineage>
        <taxon>Eukaryota</taxon>
        <taxon>Metazoa</taxon>
        <taxon>Ecdysozoa</taxon>
        <taxon>Arthropoda</taxon>
        <taxon>Hexapoda</taxon>
        <taxon>Insecta</taxon>
        <taxon>Pterygota</taxon>
        <taxon>Neoptera</taxon>
        <taxon>Polyneoptera</taxon>
        <taxon>Dictyoptera</taxon>
        <taxon>Blattodea</taxon>
        <taxon>Blattoidea</taxon>
        <taxon>Blattidae</taxon>
        <taxon>Blattinae</taxon>
        <taxon>Periplaneta</taxon>
    </lineage>
</organism>
<dbReference type="Pfam" id="PF02801">
    <property type="entry name" value="Ketoacyl-synt_C"/>
    <property type="match status" value="1"/>
</dbReference>
<dbReference type="InterPro" id="IPR016035">
    <property type="entry name" value="Acyl_Trfase/lysoPLipase"/>
</dbReference>
<dbReference type="InterPro" id="IPR020841">
    <property type="entry name" value="PKS_Beta-ketoAc_synthase_dom"/>
</dbReference>
<dbReference type="EMBL" id="JAJSOF020000037">
    <property type="protein sequence ID" value="KAJ4428210.1"/>
    <property type="molecule type" value="Genomic_DNA"/>
</dbReference>
<dbReference type="CDD" id="cd00833">
    <property type="entry name" value="PKS"/>
    <property type="match status" value="1"/>
</dbReference>
<evidence type="ECO:0000313" key="3">
    <source>
        <dbReference type="Proteomes" id="UP001148838"/>
    </source>
</evidence>
<dbReference type="InterPro" id="IPR032821">
    <property type="entry name" value="PKS_assoc"/>
</dbReference>
<protein>
    <recommendedName>
        <fullName evidence="1">Ketosynthase family 3 (KS3) domain-containing protein</fullName>
    </recommendedName>
</protein>
<dbReference type="PANTHER" id="PTHR43775">
    <property type="entry name" value="FATTY ACID SYNTHASE"/>
    <property type="match status" value="1"/>
</dbReference>
<accession>A0ABQ8S2Y4</accession>
<dbReference type="SUPFAM" id="SSF53901">
    <property type="entry name" value="Thiolase-like"/>
    <property type="match status" value="2"/>
</dbReference>
<dbReference type="Gene3D" id="3.40.366.10">
    <property type="entry name" value="Malonyl-Coenzyme A Acyl Carrier Protein, domain 2"/>
    <property type="match status" value="1"/>
</dbReference>
<reference evidence="2 3" key="1">
    <citation type="journal article" date="2022" name="Allergy">
        <title>Genome assembly and annotation of Periplaneta americana reveal a comprehensive cockroach allergen profile.</title>
        <authorList>
            <person name="Wang L."/>
            <person name="Xiong Q."/>
            <person name="Saelim N."/>
            <person name="Wang L."/>
            <person name="Nong W."/>
            <person name="Wan A.T."/>
            <person name="Shi M."/>
            <person name="Liu X."/>
            <person name="Cao Q."/>
            <person name="Hui J.H.L."/>
            <person name="Sookrung N."/>
            <person name="Leung T.F."/>
            <person name="Tungtrongchitr A."/>
            <person name="Tsui S.K.W."/>
        </authorList>
    </citation>
    <scope>NUCLEOTIDE SEQUENCE [LARGE SCALE GENOMIC DNA]</scope>
    <source>
        <strain evidence="2">PWHHKU_190912</strain>
    </source>
</reference>
<feature type="non-terminal residue" evidence="2">
    <location>
        <position position="1"/>
    </location>
</feature>
<keyword evidence="3" id="KW-1185">Reference proteome</keyword>
<dbReference type="InterPro" id="IPR050091">
    <property type="entry name" value="PKS_NRPS_Biosynth_Enz"/>
</dbReference>
<dbReference type="InterPro" id="IPR014043">
    <property type="entry name" value="Acyl_transferase_dom"/>
</dbReference>
<comment type="caution">
    <text evidence="2">The sequence shown here is derived from an EMBL/GenBank/DDBJ whole genome shotgun (WGS) entry which is preliminary data.</text>
</comment>
<dbReference type="Pfam" id="PF00109">
    <property type="entry name" value="ketoacyl-synt"/>
    <property type="match status" value="1"/>
</dbReference>
<dbReference type="Proteomes" id="UP001148838">
    <property type="component" value="Unassembled WGS sequence"/>
</dbReference>
<feature type="domain" description="Ketosynthase family 3 (KS3)" evidence="1">
    <location>
        <begin position="1"/>
        <end position="444"/>
    </location>
</feature>
<dbReference type="InterPro" id="IPR016039">
    <property type="entry name" value="Thiolase-like"/>
</dbReference>
<proteinExistence type="predicted"/>
<dbReference type="Pfam" id="PF16197">
    <property type="entry name" value="KAsynt_C_assoc"/>
    <property type="match status" value="1"/>
</dbReference>
<dbReference type="SMART" id="SM00825">
    <property type="entry name" value="PKS_KS"/>
    <property type="match status" value="1"/>
</dbReference>
<dbReference type="PANTHER" id="PTHR43775:SF23">
    <property type="entry name" value="FATTY ACID SYNTHASE 3"/>
    <property type="match status" value="1"/>
</dbReference>